<dbReference type="Proteomes" id="UP001317259">
    <property type="component" value="Unassembled WGS sequence"/>
</dbReference>
<evidence type="ECO:0000256" key="1">
    <source>
        <dbReference type="SAM" id="MobiDB-lite"/>
    </source>
</evidence>
<dbReference type="InterPro" id="IPR036513">
    <property type="entry name" value="STAS_dom_sf"/>
</dbReference>
<feature type="domain" description="STAS" evidence="2">
    <location>
        <begin position="15"/>
        <end position="115"/>
    </location>
</feature>
<keyword evidence="4" id="KW-1185">Reference proteome</keyword>
<reference evidence="3 4" key="1">
    <citation type="submission" date="2022-04" db="EMBL/GenBank/DDBJ databases">
        <title>Genome draft of Actinomadura sp. ATCC 31491.</title>
        <authorList>
            <person name="Shi X."/>
            <person name="Du Y."/>
        </authorList>
    </citation>
    <scope>NUCLEOTIDE SEQUENCE [LARGE SCALE GENOMIC DNA]</scope>
    <source>
        <strain evidence="3 4">ATCC 31491</strain>
    </source>
</reference>
<gene>
    <name evidence="3" type="ORF">MF672_008725</name>
</gene>
<evidence type="ECO:0000259" key="2">
    <source>
        <dbReference type="PROSITE" id="PS50801"/>
    </source>
</evidence>
<dbReference type="InterPro" id="IPR058548">
    <property type="entry name" value="MlaB-like_STAS"/>
</dbReference>
<protein>
    <submittedName>
        <fullName evidence="3">STAS domain-containing protein</fullName>
    </submittedName>
</protein>
<feature type="compositionally biased region" description="Basic and acidic residues" evidence="1">
    <location>
        <begin position="150"/>
        <end position="160"/>
    </location>
</feature>
<dbReference type="EMBL" id="JAKRKC020000001">
    <property type="protein sequence ID" value="MCK2213873.1"/>
    <property type="molecule type" value="Genomic_DNA"/>
</dbReference>
<name>A0ABT0FNZ0_9ACTN</name>
<evidence type="ECO:0000313" key="3">
    <source>
        <dbReference type="EMBL" id="MCK2213873.1"/>
    </source>
</evidence>
<dbReference type="PROSITE" id="PS50801">
    <property type="entry name" value="STAS"/>
    <property type="match status" value="1"/>
</dbReference>
<sequence length="258" mass="27919">MQLSVRLVPVGETTLVVALTGELDSTTRPVLAAFLDPLPQSRVKYVVVAAADLWFCDLNGLEQLAITHRAMQAKGGYLAVAEAKQPLRRLIALMAEHAQPAIPVYASMPEALAETDVDVYEVPQPPTPVPRHMPALRTVPKSVNGGGDRPLPRRKPEPREAGAPPLSLVMDRSRHLREQTLRQRYTLTRQLLEAGESRLLLQSARERCSASLAALRTNRAVILTAISGAPAAPLTKNAAGTHDDGITGQGRRYADGRA</sequence>
<evidence type="ECO:0000313" key="4">
    <source>
        <dbReference type="Proteomes" id="UP001317259"/>
    </source>
</evidence>
<dbReference type="CDD" id="cd07043">
    <property type="entry name" value="STAS_anti-anti-sigma_factors"/>
    <property type="match status" value="1"/>
</dbReference>
<dbReference type="RefSeq" id="WP_242372502.1">
    <property type="nucleotide sequence ID" value="NZ_JAKRKC020000001.1"/>
</dbReference>
<dbReference type="SUPFAM" id="SSF52091">
    <property type="entry name" value="SpoIIaa-like"/>
    <property type="match status" value="1"/>
</dbReference>
<comment type="caution">
    <text evidence="3">The sequence shown here is derived from an EMBL/GenBank/DDBJ whole genome shotgun (WGS) entry which is preliminary data.</text>
</comment>
<dbReference type="Gene3D" id="3.30.750.24">
    <property type="entry name" value="STAS domain"/>
    <property type="match status" value="1"/>
</dbReference>
<feature type="region of interest" description="Disordered" evidence="1">
    <location>
        <begin position="236"/>
        <end position="258"/>
    </location>
</feature>
<organism evidence="3 4">
    <name type="scientific">Actinomadura luzonensis</name>
    <dbReference type="NCBI Taxonomy" id="2805427"/>
    <lineage>
        <taxon>Bacteria</taxon>
        <taxon>Bacillati</taxon>
        <taxon>Actinomycetota</taxon>
        <taxon>Actinomycetes</taxon>
        <taxon>Streptosporangiales</taxon>
        <taxon>Thermomonosporaceae</taxon>
        <taxon>Actinomadura</taxon>
    </lineage>
</organism>
<dbReference type="InterPro" id="IPR002645">
    <property type="entry name" value="STAS_dom"/>
</dbReference>
<proteinExistence type="predicted"/>
<accession>A0ABT0FNZ0</accession>
<dbReference type="Pfam" id="PF13466">
    <property type="entry name" value="STAS_2"/>
    <property type="match status" value="1"/>
</dbReference>
<feature type="region of interest" description="Disordered" evidence="1">
    <location>
        <begin position="125"/>
        <end position="165"/>
    </location>
</feature>